<sequence length="25" mass="2902">MMTFRVEDATAVDITIIDEVENLLY</sequence>
<evidence type="ECO:0000313" key="2">
    <source>
        <dbReference type="Proteomes" id="UP000008957"/>
    </source>
</evidence>
<dbReference type="KEGG" id="sbr:SY1_05390"/>
<proteinExistence type="predicted"/>
<keyword evidence="2" id="KW-1185">Reference proteome</keyword>
<dbReference type="Proteomes" id="UP000008957">
    <property type="component" value="Chromosome"/>
</dbReference>
<dbReference type="EMBL" id="FP929056">
    <property type="protein sequence ID" value="CBL27947.1"/>
    <property type="molecule type" value="Genomic_DNA"/>
</dbReference>
<protein>
    <submittedName>
        <fullName evidence="1">Uncharacterized protein</fullName>
    </submittedName>
</protein>
<reference evidence="2" key="1">
    <citation type="submission" date="2010-03" db="EMBL/GenBank/DDBJ databases">
        <title>The genome sequence of Synergistetes sp. SGP1.</title>
        <authorList>
            <consortium name="metaHIT consortium -- http://www.metahit.eu/"/>
            <person name="Pajon A."/>
            <person name="Turner K."/>
            <person name="Parkhill J."/>
            <person name="Wade W."/>
            <person name="Vartoukian S."/>
        </authorList>
    </citation>
    <scope>NUCLEOTIDE SEQUENCE [LARGE SCALE GENOMIC DNA]</scope>
    <source>
        <strain evidence="2">SGP1</strain>
    </source>
</reference>
<organism evidence="1 2">
    <name type="scientific">Fretibacterium fastidiosum</name>
    <dbReference type="NCBI Taxonomy" id="651822"/>
    <lineage>
        <taxon>Bacteria</taxon>
        <taxon>Thermotogati</taxon>
        <taxon>Synergistota</taxon>
        <taxon>Synergistia</taxon>
        <taxon>Synergistales</taxon>
        <taxon>Aminobacteriaceae</taxon>
        <taxon>Fretibacterium</taxon>
    </lineage>
</organism>
<dbReference type="AlphaFoldDB" id="A0AB94IW26"/>
<accession>A0AB94IW26</accession>
<name>A0AB94IW26_9BACT</name>
<gene>
    <name evidence="1" type="ORF">SY1_05390</name>
</gene>
<evidence type="ECO:0000313" key="1">
    <source>
        <dbReference type="EMBL" id="CBL27947.1"/>
    </source>
</evidence>
<reference evidence="1 2" key="2">
    <citation type="submission" date="2010-03" db="EMBL/GenBank/DDBJ databases">
        <authorList>
            <person name="Pajon A."/>
        </authorList>
    </citation>
    <scope>NUCLEOTIDE SEQUENCE [LARGE SCALE GENOMIC DNA]</scope>
    <source>
        <strain evidence="1 2">SGP1</strain>
    </source>
</reference>